<comment type="caution">
    <text evidence="3">The sequence shown here is derived from an EMBL/GenBank/DDBJ whole genome shotgun (WGS) entry which is preliminary data.</text>
</comment>
<dbReference type="Proteomes" id="UP000649259">
    <property type="component" value="Unassembled WGS sequence"/>
</dbReference>
<dbReference type="PROSITE" id="PS50995">
    <property type="entry name" value="HTH_MARR_2"/>
    <property type="match status" value="1"/>
</dbReference>
<dbReference type="PANTHER" id="PTHR33164:SF107">
    <property type="entry name" value="TRANSCRIPTIONAL REGULATORY PROTEIN"/>
    <property type="match status" value="1"/>
</dbReference>
<dbReference type="SUPFAM" id="SSF46785">
    <property type="entry name" value="Winged helix' DNA-binding domain"/>
    <property type="match status" value="1"/>
</dbReference>
<name>A0ABQ3S0S5_9ACTN</name>
<dbReference type="InterPro" id="IPR000835">
    <property type="entry name" value="HTH_MarR-typ"/>
</dbReference>
<accession>A0ABQ3S0S5</accession>
<evidence type="ECO:0000313" key="3">
    <source>
        <dbReference type="EMBL" id="GHI61635.1"/>
    </source>
</evidence>
<evidence type="ECO:0000256" key="1">
    <source>
        <dbReference type="SAM" id="MobiDB-lite"/>
    </source>
</evidence>
<dbReference type="PRINTS" id="PR00598">
    <property type="entry name" value="HTHMARR"/>
</dbReference>
<dbReference type="InterPro" id="IPR036388">
    <property type="entry name" value="WH-like_DNA-bd_sf"/>
</dbReference>
<organism evidence="3 4">
    <name type="scientific">Streptomyces asoensis</name>
    <dbReference type="NCBI Taxonomy" id="249586"/>
    <lineage>
        <taxon>Bacteria</taxon>
        <taxon>Bacillati</taxon>
        <taxon>Actinomycetota</taxon>
        <taxon>Actinomycetes</taxon>
        <taxon>Kitasatosporales</taxon>
        <taxon>Streptomycetaceae</taxon>
        <taxon>Streptomyces</taxon>
    </lineage>
</organism>
<dbReference type="GeneID" id="91471161"/>
<dbReference type="SMART" id="SM00347">
    <property type="entry name" value="HTH_MARR"/>
    <property type="match status" value="1"/>
</dbReference>
<dbReference type="Pfam" id="PF12802">
    <property type="entry name" value="MarR_2"/>
    <property type="match status" value="1"/>
</dbReference>
<dbReference type="PANTHER" id="PTHR33164">
    <property type="entry name" value="TRANSCRIPTIONAL REGULATOR, MARR FAMILY"/>
    <property type="match status" value="1"/>
</dbReference>
<gene>
    <name evidence="3" type="primary">marR_2</name>
    <name evidence="3" type="ORF">Saso_32850</name>
</gene>
<evidence type="ECO:0000313" key="4">
    <source>
        <dbReference type="Proteomes" id="UP000649259"/>
    </source>
</evidence>
<evidence type="ECO:0000259" key="2">
    <source>
        <dbReference type="PROSITE" id="PS50995"/>
    </source>
</evidence>
<feature type="domain" description="HTH marR-type" evidence="2">
    <location>
        <begin position="1"/>
        <end position="131"/>
    </location>
</feature>
<dbReference type="InterPro" id="IPR039422">
    <property type="entry name" value="MarR/SlyA-like"/>
</dbReference>
<dbReference type="EMBL" id="BNEB01000003">
    <property type="protein sequence ID" value="GHI61635.1"/>
    <property type="molecule type" value="Genomic_DNA"/>
</dbReference>
<feature type="region of interest" description="Disordered" evidence="1">
    <location>
        <begin position="136"/>
        <end position="166"/>
    </location>
</feature>
<keyword evidence="4" id="KW-1185">Reference proteome</keyword>
<proteinExistence type="predicted"/>
<reference evidence="4" key="1">
    <citation type="submission" date="2023-07" db="EMBL/GenBank/DDBJ databases">
        <title>Whole genome shotgun sequence of Streptomyces cacaoi subsp. asoensis NBRC 13813.</title>
        <authorList>
            <person name="Komaki H."/>
            <person name="Tamura T."/>
        </authorList>
    </citation>
    <scope>NUCLEOTIDE SEQUENCE [LARGE SCALE GENOMIC DNA]</scope>
    <source>
        <strain evidence="4">NBRC 13813</strain>
    </source>
</reference>
<protein>
    <submittedName>
        <fullName evidence="3">MarR family transcriptional regulator</fullName>
    </submittedName>
</protein>
<dbReference type="RefSeq" id="WP_189921423.1">
    <property type="nucleotide sequence ID" value="NZ_BMSI01000004.1"/>
</dbReference>
<dbReference type="Gene3D" id="1.10.10.10">
    <property type="entry name" value="Winged helix-like DNA-binding domain superfamily/Winged helix DNA-binding domain"/>
    <property type="match status" value="1"/>
</dbReference>
<dbReference type="InterPro" id="IPR036390">
    <property type="entry name" value="WH_DNA-bd_sf"/>
</dbReference>
<sequence length="166" mass="17783">MAVASALVRSAFLVNAVYTEAGRVHGITPQQGRLLCALMPQPYGMSELGEMLGLGRSSLTGLVDRTVGRGLVRREPDPRDGRAVRVALTEAGDRLARLFHDETCRRVEDLPSGLDTDERDRLAALLARVVLDNEAPGVFTGPEVRPAPGVRHPPAVPTGPGSRRST</sequence>